<name>A0AAV9PMS2_9PEZI</name>
<reference evidence="2 3" key="1">
    <citation type="submission" date="2023-08" db="EMBL/GenBank/DDBJ databases">
        <title>Black Yeasts Isolated from many extreme environments.</title>
        <authorList>
            <person name="Coleine C."/>
            <person name="Stajich J.E."/>
            <person name="Selbmann L."/>
        </authorList>
    </citation>
    <scope>NUCLEOTIDE SEQUENCE [LARGE SCALE GENOMIC DNA]</scope>
    <source>
        <strain evidence="2 3">CCFEE 5935</strain>
    </source>
</reference>
<dbReference type="Pfam" id="PF11905">
    <property type="entry name" value="DUF3425"/>
    <property type="match status" value="1"/>
</dbReference>
<feature type="compositionally biased region" description="Polar residues" evidence="1">
    <location>
        <begin position="190"/>
        <end position="201"/>
    </location>
</feature>
<keyword evidence="3" id="KW-1185">Reference proteome</keyword>
<evidence type="ECO:0000313" key="2">
    <source>
        <dbReference type="EMBL" id="KAK5174171.1"/>
    </source>
</evidence>
<dbReference type="RefSeq" id="XP_064662840.1">
    <property type="nucleotide sequence ID" value="XM_064798513.1"/>
</dbReference>
<protein>
    <recommendedName>
        <fullName evidence="4">BZIP transcription factor</fullName>
    </recommendedName>
</protein>
<dbReference type="PANTHER" id="PTHR37012">
    <property type="entry name" value="B-ZIP TRANSCRIPTION FACTOR (EUROFUNG)-RELATED"/>
    <property type="match status" value="1"/>
</dbReference>
<evidence type="ECO:0000256" key="1">
    <source>
        <dbReference type="SAM" id="MobiDB-lite"/>
    </source>
</evidence>
<dbReference type="InterPro" id="IPR021833">
    <property type="entry name" value="DUF3425"/>
</dbReference>
<feature type="compositionally biased region" description="Low complexity" evidence="1">
    <location>
        <begin position="231"/>
        <end position="244"/>
    </location>
</feature>
<feature type="region of interest" description="Disordered" evidence="1">
    <location>
        <begin position="190"/>
        <end position="213"/>
    </location>
</feature>
<feature type="compositionally biased region" description="Polar residues" evidence="1">
    <location>
        <begin position="1"/>
        <end position="16"/>
    </location>
</feature>
<dbReference type="Gene3D" id="1.20.5.170">
    <property type="match status" value="1"/>
</dbReference>
<organism evidence="2 3">
    <name type="scientific">Saxophila tyrrhenica</name>
    <dbReference type="NCBI Taxonomy" id="1690608"/>
    <lineage>
        <taxon>Eukaryota</taxon>
        <taxon>Fungi</taxon>
        <taxon>Dikarya</taxon>
        <taxon>Ascomycota</taxon>
        <taxon>Pezizomycotina</taxon>
        <taxon>Dothideomycetes</taxon>
        <taxon>Dothideomycetidae</taxon>
        <taxon>Mycosphaerellales</taxon>
        <taxon>Extremaceae</taxon>
        <taxon>Saxophila</taxon>
    </lineage>
</organism>
<dbReference type="EMBL" id="JAVRRT010000002">
    <property type="protein sequence ID" value="KAK5174171.1"/>
    <property type="molecule type" value="Genomic_DNA"/>
</dbReference>
<feature type="compositionally biased region" description="Polar residues" evidence="1">
    <location>
        <begin position="312"/>
        <end position="324"/>
    </location>
</feature>
<sequence length="556" mass="61937">MQSPASNQSSFPSHHQQPPYKSEDAAQATAAAALSQQDAPASTPEAGRKRKATGQPGSRGVANLTPEQLAKKRANDREAQRAIRERTKNTIDSLAARIRELESQQPFQELQKVVAERDRALAECEELKKKLAHVASVVNVPEQQQQAQQGHQQPPPNLHGTYDLFEQFIDTALLTKNRNTELAALTAQQSPLPSAGTTGAGAQQYPAVQRSPGAPASFYEQQHIHPDLRSPHSAAQHSPASQSATSGTPTYHGDTASLRKWSPGLEQHSHPAQHPPPNGITYEQRQPPRAPMQPQGNGERLDLAYVLEPSSGGPTSAPQHQSPPSLEPPLHTRLPKNCPPTCPLDFLLVDFLTGRRQQIAKGVPMHEVAGPEYPSLLAFKDPEAPQSHGYHPVSALLVDILSKFPDISMLPEKVAVLYIMFLILRWQICPCERCYQRLPDWVKPTPGQLNTEHAAWHDHVPWPIIRQRLIASHPVDFEEFFIPFCNRLDLNWPYENDQVLIYNRNATKPEDAVQMNPDFEAHLRDLSNWSMGSIFQSQFPYLIDESVRIQDARRSS</sequence>
<dbReference type="GeneID" id="89922599"/>
<evidence type="ECO:0008006" key="4">
    <source>
        <dbReference type="Google" id="ProtNLM"/>
    </source>
</evidence>
<feature type="region of interest" description="Disordered" evidence="1">
    <location>
        <begin position="228"/>
        <end position="330"/>
    </location>
</feature>
<proteinExistence type="predicted"/>
<gene>
    <name evidence="2" type="ORF">LTR77_001251</name>
</gene>
<feature type="compositionally biased region" description="Low complexity" evidence="1">
    <location>
        <begin position="284"/>
        <end position="295"/>
    </location>
</feature>
<feature type="compositionally biased region" description="Low complexity" evidence="1">
    <location>
        <begin position="25"/>
        <end position="41"/>
    </location>
</feature>
<dbReference type="AlphaFoldDB" id="A0AAV9PMS2"/>
<accession>A0AAV9PMS2</accession>
<feature type="compositionally biased region" description="Basic and acidic residues" evidence="1">
    <location>
        <begin position="69"/>
        <end position="89"/>
    </location>
</feature>
<comment type="caution">
    <text evidence="2">The sequence shown here is derived from an EMBL/GenBank/DDBJ whole genome shotgun (WGS) entry which is preliminary data.</text>
</comment>
<dbReference type="Proteomes" id="UP001337655">
    <property type="component" value="Unassembled WGS sequence"/>
</dbReference>
<feature type="region of interest" description="Disordered" evidence="1">
    <location>
        <begin position="1"/>
        <end position="90"/>
    </location>
</feature>
<dbReference type="PANTHER" id="PTHR37012:SF2">
    <property type="entry name" value="BZIP DOMAIN-CONTAINING PROTEIN-RELATED"/>
    <property type="match status" value="1"/>
</dbReference>
<dbReference type="CDD" id="cd14688">
    <property type="entry name" value="bZIP_YAP"/>
    <property type="match status" value="1"/>
</dbReference>
<evidence type="ECO:0000313" key="3">
    <source>
        <dbReference type="Proteomes" id="UP001337655"/>
    </source>
</evidence>